<accession>A0A261Y1M8</accession>
<dbReference type="PANTHER" id="PTHR43805:SF1">
    <property type="entry name" value="GP-PDE DOMAIN-CONTAINING PROTEIN"/>
    <property type="match status" value="1"/>
</dbReference>
<evidence type="ECO:0000313" key="2">
    <source>
        <dbReference type="EMBL" id="OZJ04506.1"/>
    </source>
</evidence>
<dbReference type="InterPro" id="IPR017946">
    <property type="entry name" value="PLC-like_Pdiesterase_TIM-brl"/>
</dbReference>
<dbReference type="GO" id="GO:0006629">
    <property type="term" value="P:lipid metabolic process"/>
    <property type="evidence" value="ECO:0007669"/>
    <property type="project" value="InterPro"/>
</dbReference>
<dbReference type="SUPFAM" id="SSF51695">
    <property type="entry name" value="PLC-like phosphodiesterases"/>
    <property type="match status" value="1"/>
</dbReference>
<organism evidence="2 3">
    <name type="scientific">Bifiguratus adelaidae</name>
    <dbReference type="NCBI Taxonomy" id="1938954"/>
    <lineage>
        <taxon>Eukaryota</taxon>
        <taxon>Fungi</taxon>
        <taxon>Fungi incertae sedis</taxon>
        <taxon>Mucoromycota</taxon>
        <taxon>Mucoromycotina</taxon>
        <taxon>Endogonomycetes</taxon>
        <taxon>Endogonales</taxon>
        <taxon>Endogonales incertae sedis</taxon>
        <taxon>Bifiguratus</taxon>
    </lineage>
</organism>
<dbReference type="Proteomes" id="UP000242875">
    <property type="component" value="Unassembled WGS sequence"/>
</dbReference>
<dbReference type="AlphaFoldDB" id="A0A261Y1M8"/>
<sequence length="260" mass="29608">MALSQIDIHLTRDKEIVLLHDPRLDRTTNGKGMIKDTDWYGDLEDLRTKKGDCKIPRLNDVLDLLMRPDVREKNVWFVLDIKADNPPEILSNVHALLNSEAYKDFDFSDIITFGVWTPNFLPLLDTLFPTYNSAFIGVTLTGASLVFFDKVKSFNLNFACLVGKDGTAFIKKAHMAGKNVFVWTVNDPNQARECVRWGVDAVLGDDVNMLLDVCCREGKTKDGEKVAGLEDGEWHTMTRSWYYYGLRSFLERVSKSRFGV</sequence>
<keyword evidence="3" id="KW-1185">Reference proteome</keyword>
<evidence type="ECO:0000313" key="3">
    <source>
        <dbReference type="Proteomes" id="UP000242875"/>
    </source>
</evidence>
<dbReference type="OrthoDB" id="1470350at2759"/>
<dbReference type="Pfam" id="PF03009">
    <property type="entry name" value="GDPD"/>
    <property type="match status" value="1"/>
</dbReference>
<gene>
    <name evidence="2" type="ORF">BZG36_02258</name>
</gene>
<reference evidence="2 3" key="1">
    <citation type="journal article" date="2017" name="Mycologia">
        <title>Bifiguratus adelaidae, gen. et sp. nov., a new member of Mucoromycotina in endophytic and soil-dwelling habitats.</title>
        <authorList>
            <person name="Torres-Cruz T.J."/>
            <person name="Billingsley Tobias T.L."/>
            <person name="Almatruk M."/>
            <person name="Hesse C."/>
            <person name="Kuske C.R."/>
            <person name="Desiro A."/>
            <person name="Benucci G.M."/>
            <person name="Bonito G."/>
            <person name="Stajich J.E."/>
            <person name="Dunlap C."/>
            <person name="Arnold A.E."/>
            <person name="Porras-Alfaro A."/>
        </authorList>
    </citation>
    <scope>NUCLEOTIDE SEQUENCE [LARGE SCALE GENOMIC DNA]</scope>
    <source>
        <strain evidence="2 3">AZ0501</strain>
    </source>
</reference>
<name>A0A261Y1M8_9FUNG</name>
<dbReference type="GO" id="GO:0008081">
    <property type="term" value="F:phosphoric diester hydrolase activity"/>
    <property type="evidence" value="ECO:0007669"/>
    <property type="project" value="InterPro"/>
</dbReference>
<protein>
    <recommendedName>
        <fullName evidence="1">GP-PDE domain-containing protein</fullName>
    </recommendedName>
</protein>
<evidence type="ECO:0000259" key="1">
    <source>
        <dbReference type="PROSITE" id="PS51704"/>
    </source>
</evidence>
<feature type="domain" description="GP-PDE" evidence="1">
    <location>
        <begin position="1"/>
        <end position="214"/>
    </location>
</feature>
<dbReference type="Gene3D" id="3.20.20.190">
    <property type="entry name" value="Phosphatidylinositol (PI) phosphodiesterase"/>
    <property type="match status" value="1"/>
</dbReference>
<proteinExistence type="predicted"/>
<dbReference type="EMBL" id="MVBO01000038">
    <property type="protein sequence ID" value="OZJ04506.1"/>
    <property type="molecule type" value="Genomic_DNA"/>
</dbReference>
<dbReference type="PANTHER" id="PTHR43805">
    <property type="entry name" value="GLYCEROPHOSPHORYL DIESTER PHOSPHODIESTERASE"/>
    <property type="match status" value="1"/>
</dbReference>
<dbReference type="InterPro" id="IPR030395">
    <property type="entry name" value="GP_PDE_dom"/>
</dbReference>
<comment type="caution">
    <text evidence="2">The sequence shown here is derived from an EMBL/GenBank/DDBJ whole genome shotgun (WGS) entry which is preliminary data.</text>
</comment>
<dbReference type="PROSITE" id="PS51704">
    <property type="entry name" value="GP_PDE"/>
    <property type="match status" value="1"/>
</dbReference>